<accession>A0A4S4NU24</accession>
<evidence type="ECO:0000256" key="1">
    <source>
        <dbReference type="PROSITE-ProRule" id="PRU00278"/>
    </source>
</evidence>
<dbReference type="AlphaFoldDB" id="A0A4S4NU24"/>
<dbReference type="SUPFAM" id="SSF54534">
    <property type="entry name" value="FKBP-like"/>
    <property type="match status" value="2"/>
</dbReference>
<keyword evidence="4" id="KW-1185">Reference proteome</keyword>
<organism evidence="3 4">
    <name type="scientific">Neolewinella litorea</name>
    <dbReference type="NCBI Taxonomy" id="2562452"/>
    <lineage>
        <taxon>Bacteria</taxon>
        <taxon>Pseudomonadati</taxon>
        <taxon>Bacteroidota</taxon>
        <taxon>Saprospiria</taxon>
        <taxon>Saprospirales</taxon>
        <taxon>Lewinellaceae</taxon>
        <taxon>Neolewinella</taxon>
    </lineage>
</organism>
<dbReference type="EMBL" id="SRSF01000003">
    <property type="protein sequence ID" value="THH39740.1"/>
    <property type="molecule type" value="Genomic_DNA"/>
</dbReference>
<dbReference type="PROSITE" id="PS50198">
    <property type="entry name" value="PPIC_PPIASE_2"/>
    <property type="match status" value="2"/>
</dbReference>
<dbReference type="Gene3D" id="3.10.50.40">
    <property type="match status" value="2"/>
</dbReference>
<evidence type="ECO:0000259" key="2">
    <source>
        <dbReference type="PROSITE" id="PS50198"/>
    </source>
</evidence>
<keyword evidence="1" id="KW-0413">Isomerase</keyword>
<gene>
    <name evidence="3" type="ORF">E4021_08985</name>
</gene>
<dbReference type="PROSITE" id="PS01096">
    <property type="entry name" value="PPIC_PPIASE_1"/>
    <property type="match status" value="1"/>
</dbReference>
<dbReference type="InterPro" id="IPR050245">
    <property type="entry name" value="PrsA_foldase"/>
</dbReference>
<keyword evidence="1" id="KW-0697">Rotamase</keyword>
<reference evidence="3 4" key="1">
    <citation type="submission" date="2019-04" db="EMBL/GenBank/DDBJ databases">
        <title>Lewinella litorea sp. nov., isolated from a marine sand.</title>
        <authorList>
            <person name="Yoon J.-H."/>
        </authorList>
    </citation>
    <scope>NUCLEOTIDE SEQUENCE [LARGE SCALE GENOMIC DNA]</scope>
    <source>
        <strain evidence="3 4">HSMS-39</strain>
    </source>
</reference>
<dbReference type="Pfam" id="PF00639">
    <property type="entry name" value="Rotamase"/>
    <property type="match status" value="2"/>
</dbReference>
<dbReference type="InterPro" id="IPR046357">
    <property type="entry name" value="PPIase_dom_sf"/>
</dbReference>
<dbReference type="GO" id="GO:0003755">
    <property type="term" value="F:peptidyl-prolyl cis-trans isomerase activity"/>
    <property type="evidence" value="ECO:0007669"/>
    <property type="project" value="UniProtKB-KW"/>
</dbReference>
<comment type="caution">
    <text evidence="3">The sequence shown here is derived from an EMBL/GenBank/DDBJ whole genome shotgun (WGS) entry which is preliminary data.</text>
</comment>
<feature type="domain" description="PpiC" evidence="2">
    <location>
        <begin position="162"/>
        <end position="264"/>
    </location>
</feature>
<dbReference type="PANTHER" id="PTHR47245">
    <property type="entry name" value="PEPTIDYLPROLYL ISOMERASE"/>
    <property type="match status" value="1"/>
</dbReference>
<sequence length="688" mass="78277">MYGAAPIRRSEGLHNKQRSKMVTFAPCVGWAALRYWTQMSYMIKSFLGLACALFLSLPLLAQSNDDILFTVDGKPVTVGEFRYIYTKTNGEAADFSEASVLEYLDLYERFKLKVARAREMGLDTVSALQQELEGYRKQLADNYLIDREVTDQLVRELYDRQQRDVDFSHLLLTIPSNEPADTLAVYERAQQLLREITPKNFAEKAAELSQDRYSREQGGRIGFVNAPLPRGMHRLEQALYEAPDGVVFGPVRTPAGYHLVLRHGSRPAYGEVEIAHILLRKEDEGDSAAARQRAHEAREALTNGVPFEEVAAEYSEDDKTRNQGGYIGFFGINRYDKVFERAAFALSEDGEISEVIESPVGFHILKRISHRGVQPLEDQRPLLEAAVRQDTRYAEAQRALLDRLEKEYGTQTMDANFDAYLAQLDTTFFQLDATLPAPAGDPVLLKIGERELRASDFNDYLQRNARLRASLERRYEADGAAETLFEGWTEEQVKAYAEGQLEDKFPEFRALMREYREGILLFEATKLEVWDKASEDSTGLQQYFDAHRDDYRFGPRARVIRYEIAAGGPDIQEVMTYAADHDRESVVEHFGPESVSSSEDLFEADRLPAGLTLEEGSRSAPENKVSTGTQAFQVVAEVLPARRKELQEARGYVIADYQDQLEREWVESLRKKFTVKRNKKILAQLIES</sequence>
<evidence type="ECO:0000313" key="4">
    <source>
        <dbReference type="Proteomes" id="UP000308528"/>
    </source>
</evidence>
<dbReference type="InterPro" id="IPR023058">
    <property type="entry name" value="PPIase_PpiC_CS"/>
</dbReference>
<evidence type="ECO:0000313" key="3">
    <source>
        <dbReference type="EMBL" id="THH39740.1"/>
    </source>
</evidence>
<dbReference type="PANTHER" id="PTHR47245:SF2">
    <property type="entry name" value="PEPTIDYL-PROLYL CIS-TRANS ISOMERASE HP_0175-RELATED"/>
    <property type="match status" value="1"/>
</dbReference>
<proteinExistence type="predicted"/>
<feature type="domain" description="PpiC" evidence="2">
    <location>
        <begin position="269"/>
        <end position="369"/>
    </location>
</feature>
<name>A0A4S4NU24_9BACT</name>
<dbReference type="Proteomes" id="UP000308528">
    <property type="component" value="Unassembled WGS sequence"/>
</dbReference>
<dbReference type="InterPro" id="IPR000297">
    <property type="entry name" value="PPIase_PpiC"/>
</dbReference>
<dbReference type="OrthoDB" id="14196at2"/>
<protein>
    <recommendedName>
        <fullName evidence="2">PpiC domain-containing protein</fullName>
    </recommendedName>
</protein>